<dbReference type="PROSITE" id="PS50157">
    <property type="entry name" value="ZINC_FINGER_C2H2_2"/>
    <property type="match status" value="5"/>
</dbReference>
<keyword evidence="1" id="KW-0479">Metal-binding</keyword>
<evidence type="ECO:0000256" key="4">
    <source>
        <dbReference type="ARBA" id="ARBA00022833"/>
    </source>
</evidence>
<dbReference type="Proteomes" id="UP000005239">
    <property type="component" value="Unassembled WGS sequence"/>
</dbReference>
<dbReference type="Gene3D" id="3.30.160.60">
    <property type="entry name" value="Classic Zinc Finger"/>
    <property type="match status" value="4"/>
</dbReference>
<dbReference type="AlphaFoldDB" id="A0A2A6BT52"/>
<keyword evidence="3" id="KW-0863">Zinc-finger</keyword>
<dbReference type="OrthoDB" id="40579at2759"/>
<dbReference type="Pfam" id="PF13912">
    <property type="entry name" value="zf-C2H2_6"/>
    <property type="match status" value="2"/>
</dbReference>
<organism evidence="5 6">
    <name type="scientific">Pristionchus pacificus</name>
    <name type="common">Parasitic nematode worm</name>
    <dbReference type="NCBI Taxonomy" id="54126"/>
    <lineage>
        <taxon>Eukaryota</taxon>
        <taxon>Metazoa</taxon>
        <taxon>Ecdysozoa</taxon>
        <taxon>Nematoda</taxon>
        <taxon>Chromadorea</taxon>
        <taxon>Rhabditida</taxon>
        <taxon>Rhabditina</taxon>
        <taxon>Diplogasteromorpha</taxon>
        <taxon>Diplogasteroidea</taxon>
        <taxon>Neodiplogasteridae</taxon>
        <taxon>Pristionchus</taxon>
    </lineage>
</organism>
<dbReference type="Pfam" id="PF00096">
    <property type="entry name" value="zf-C2H2"/>
    <property type="match status" value="2"/>
</dbReference>
<dbReference type="GO" id="GO:0000978">
    <property type="term" value="F:RNA polymerase II cis-regulatory region sequence-specific DNA binding"/>
    <property type="evidence" value="ECO:0000318"/>
    <property type="project" value="GO_Central"/>
</dbReference>
<gene>
    <name evidence="5" type="primary">WBGene00275700</name>
</gene>
<reference evidence="6" key="1">
    <citation type="journal article" date="2008" name="Nat. Genet.">
        <title>The Pristionchus pacificus genome provides a unique perspective on nematode lifestyle and parasitism.</title>
        <authorList>
            <person name="Dieterich C."/>
            <person name="Clifton S.W."/>
            <person name="Schuster L.N."/>
            <person name="Chinwalla A."/>
            <person name="Delehaunty K."/>
            <person name="Dinkelacker I."/>
            <person name="Fulton L."/>
            <person name="Fulton R."/>
            <person name="Godfrey J."/>
            <person name="Minx P."/>
            <person name="Mitreva M."/>
            <person name="Roeseler W."/>
            <person name="Tian H."/>
            <person name="Witte H."/>
            <person name="Yang S.P."/>
            <person name="Wilson R.K."/>
            <person name="Sommer R.J."/>
        </authorList>
    </citation>
    <scope>NUCLEOTIDE SEQUENCE [LARGE SCALE GENOMIC DNA]</scope>
    <source>
        <strain evidence="6">PS312</strain>
    </source>
</reference>
<sequence>MSNDVGNLGQNNDLNQNVSTMPVDGRISSVVQSSIKLINLMVKSNADTEKLKSALNSLKNERELEGTLDHSRDAPIGKLASDLTERVEFLIDWIIKKEKCRNGNQGIAPARQMVEDELFDVSDYEEDLLTTTISRQCNICGRMLGSRTSLRQHKMLHLEDPRTKVLKPYECDTCEVTFFCQSALTKHKLTHLDKNDPARLAAMLECDSCHLVLSTRHSLTRHKLTHLDRNDPARIAKPVTCDICGKTTSTQYNMAAHKKTHLAKNDPYNRRFKCQECSKHFRSGQGLRRHRSIHTGEYPFACDQCPKKFTNSGNYKRHKKMHESASGSEEM</sequence>
<dbReference type="InterPro" id="IPR013087">
    <property type="entry name" value="Znf_C2H2_type"/>
</dbReference>
<accession>A0A2A6BT52</accession>
<dbReference type="GO" id="GO:0006357">
    <property type="term" value="P:regulation of transcription by RNA polymerase II"/>
    <property type="evidence" value="ECO:0000318"/>
    <property type="project" value="GO_Central"/>
</dbReference>
<dbReference type="SUPFAM" id="SSF57667">
    <property type="entry name" value="beta-beta-alpha zinc fingers"/>
    <property type="match status" value="3"/>
</dbReference>
<name>A0A2A6BT52_PRIPA</name>
<proteinExistence type="predicted"/>
<keyword evidence="4" id="KW-0862">Zinc</keyword>
<dbReference type="GO" id="GO:0008270">
    <property type="term" value="F:zinc ion binding"/>
    <property type="evidence" value="ECO:0007669"/>
    <property type="project" value="UniProtKB-KW"/>
</dbReference>
<evidence type="ECO:0000313" key="5">
    <source>
        <dbReference type="EnsemblMetazoa" id="PPA37331.1"/>
    </source>
</evidence>
<dbReference type="SMART" id="SM00355">
    <property type="entry name" value="ZnF_C2H2"/>
    <property type="match status" value="6"/>
</dbReference>
<dbReference type="EnsemblMetazoa" id="PPA37331.1">
    <property type="protein sequence ID" value="PPA37331.1"/>
    <property type="gene ID" value="WBGene00275700"/>
</dbReference>
<accession>A0A8R1URZ6</accession>
<evidence type="ECO:0000313" key="6">
    <source>
        <dbReference type="Proteomes" id="UP000005239"/>
    </source>
</evidence>
<keyword evidence="2" id="KW-0677">Repeat</keyword>
<dbReference type="PROSITE" id="PS00028">
    <property type="entry name" value="ZINC_FINGER_C2H2_1"/>
    <property type="match status" value="5"/>
</dbReference>
<dbReference type="FunFam" id="3.30.160.60:FF:000624">
    <property type="entry name" value="zinc finger protein 697"/>
    <property type="match status" value="1"/>
</dbReference>
<protein>
    <submittedName>
        <fullName evidence="5">Zinc finger protein</fullName>
    </submittedName>
</protein>
<keyword evidence="6" id="KW-1185">Reference proteome</keyword>
<dbReference type="GO" id="GO:0003700">
    <property type="term" value="F:DNA-binding transcription factor activity"/>
    <property type="evidence" value="ECO:0000318"/>
    <property type="project" value="GO_Central"/>
</dbReference>
<evidence type="ECO:0000256" key="2">
    <source>
        <dbReference type="ARBA" id="ARBA00022737"/>
    </source>
</evidence>
<evidence type="ECO:0000256" key="3">
    <source>
        <dbReference type="ARBA" id="ARBA00022771"/>
    </source>
</evidence>
<dbReference type="PANTHER" id="PTHR24379">
    <property type="entry name" value="KRAB AND ZINC FINGER DOMAIN-CONTAINING"/>
    <property type="match status" value="1"/>
</dbReference>
<reference evidence="5" key="2">
    <citation type="submission" date="2022-06" db="UniProtKB">
        <authorList>
            <consortium name="EnsemblMetazoa"/>
        </authorList>
    </citation>
    <scope>IDENTIFICATION</scope>
    <source>
        <strain evidence="5">PS312</strain>
    </source>
</reference>
<dbReference type="InterPro" id="IPR036236">
    <property type="entry name" value="Znf_C2H2_sf"/>
</dbReference>
<dbReference type="PANTHER" id="PTHR24379:SF127">
    <property type="entry name" value="BLOODY FINGERS-RELATED"/>
    <property type="match status" value="1"/>
</dbReference>
<evidence type="ECO:0000256" key="1">
    <source>
        <dbReference type="ARBA" id="ARBA00022723"/>
    </source>
</evidence>